<protein>
    <recommendedName>
        <fullName evidence="1">F-box domain-containing protein</fullName>
    </recommendedName>
</protein>
<dbReference type="OrthoDB" id="1631251at2759"/>
<dbReference type="InterPro" id="IPR036047">
    <property type="entry name" value="F-box-like_dom_sf"/>
</dbReference>
<dbReference type="AlphaFoldDB" id="A0A811RKW9"/>
<sequence length="205" mass="22478">MASSYRPHAAPKRRALVASNIGALPLDPLYEILLRLPAKLLCRLRTVCRLWWSILSDPQLAAVHAKRHPGPLIIAALDEEHDVLVNIMDLSGQILSRCAACRVRESLARPSTSSVSRKSIASTAGTDVGTCFFGDLRYLPDQLLNPATGAVYRIPDGFAEEHGDVVSYLHSEPRYLFGQVSSTGEYKGVPEAFPIFPSVWRQAAV</sequence>
<dbReference type="EMBL" id="CAJGYO010000015">
    <property type="protein sequence ID" value="CAD6270462.1"/>
    <property type="molecule type" value="Genomic_DNA"/>
</dbReference>
<name>A0A811RKW9_9POAL</name>
<feature type="domain" description="F-box" evidence="1">
    <location>
        <begin position="18"/>
        <end position="67"/>
    </location>
</feature>
<dbReference type="SUPFAM" id="SSF81383">
    <property type="entry name" value="F-box domain"/>
    <property type="match status" value="1"/>
</dbReference>
<dbReference type="Proteomes" id="UP000604825">
    <property type="component" value="Unassembled WGS sequence"/>
</dbReference>
<proteinExistence type="predicted"/>
<dbReference type="Pfam" id="PF12937">
    <property type="entry name" value="F-box-like"/>
    <property type="match status" value="1"/>
</dbReference>
<gene>
    <name evidence="2" type="ORF">NCGR_LOCUS53754</name>
</gene>
<comment type="caution">
    <text evidence="2">The sequence shown here is derived from an EMBL/GenBank/DDBJ whole genome shotgun (WGS) entry which is preliminary data.</text>
</comment>
<evidence type="ECO:0000313" key="3">
    <source>
        <dbReference type="Proteomes" id="UP000604825"/>
    </source>
</evidence>
<dbReference type="InterPro" id="IPR001810">
    <property type="entry name" value="F-box_dom"/>
</dbReference>
<organism evidence="2 3">
    <name type="scientific">Miscanthus lutarioriparius</name>
    <dbReference type="NCBI Taxonomy" id="422564"/>
    <lineage>
        <taxon>Eukaryota</taxon>
        <taxon>Viridiplantae</taxon>
        <taxon>Streptophyta</taxon>
        <taxon>Embryophyta</taxon>
        <taxon>Tracheophyta</taxon>
        <taxon>Spermatophyta</taxon>
        <taxon>Magnoliopsida</taxon>
        <taxon>Liliopsida</taxon>
        <taxon>Poales</taxon>
        <taxon>Poaceae</taxon>
        <taxon>PACMAD clade</taxon>
        <taxon>Panicoideae</taxon>
        <taxon>Andropogonodae</taxon>
        <taxon>Andropogoneae</taxon>
        <taxon>Saccharinae</taxon>
        <taxon>Miscanthus</taxon>
    </lineage>
</organism>
<evidence type="ECO:0000259" key="1">
    <source>
        <dbReference type="PROSITE" id="PS50181"/>
    </source>
</evidence>
<dbReference type="PROSITE" id="PS50181">
    <property type="entry name" value="FBOX"/>
    <property type="match status" value="1"/>
</dbReference>
<dbReference type="PANTHER" id="PTHR31111">
    <property type="entry name" value="BNAA05G37150D PROTEIN-RELATED"/>
    <property type="match status" value="1"/>
</dbReference>
<keyword evidence="3" id="KW-1185">Reference proteome</keyword>
<dbReference type="PANTHER" id="PTHR31111:SF136">
    <property type="entry name" value="F-BOX ASSOCIATED DOMAIN-CONTAINING PROTEIN"/>
    <property type="match status" value="1"/>
</dbReference>
<evidence type="ECO:0000313" key="2">
    <source>
        <dbReference type="EMBL" id="CAD6270462.1"/>
    </source>
</evidence>
<accession>A0A811RKW9</accession>
<reference evidence="2" key="1">
    <citation type="submission" date="2020-10" db="EMBL/GenBank/DDBJ databases">
        <authorList>
            <person name="Han B."/>
            <person name="Lu T."/>
            <person name="Zhao Q."/>
            <person name="Huang X."/>
            <person name="Zhao Y."/>
        </authorList>
    </citation>
    <scope>NUCLEOTIDE SEQUENCE</scope>
</reference>
<dbReference type="Gene3D" id="1.20.1280.50">
    <property type="match status" value="1"/>
</dbReference>